<dbReference type="EMBL" id="OR769219">
    <property type="protein sequence ID" value="WQJ51278.1"/>
    <property type="molecule type" value="Genomic_DNA"/>
</dbReference>
<keyword evidence="2" id="KW-0540">Nuclease</keyword>
<name>A0ABZ0Z295_9CAUD</name>
<keyword evidence="2" id="KW-0255">Endonuclease</keyword>
<protein>
    <submittedName>
        <fullName evidence="2">Homing endonuclease</fullName>
    </submittedName>
</protein>
<evidence type="ECO:0000313" key="2">
    <source>
        <dbReference type="EMBL" id="WQJ51278.1"/>
    </source>
</evidence>
<evidence type="ECO:0000313" key="3">
    <source>
        <dbReference type="Proteomes" id="UP001348805"/>
    </source>
</evidence>
<accession>A0ABZ0Z295</accession>
<proteinExistence type="predicted"/>
<dbReference type="GO" id="GO:0004519">
    <property type="term" value="F:endonuclease activity"/>
    <property type="evidence" value="ECO:0007669"/>
    <property type="project" value="UniProtKB-KW"/>
</dbReference>
<sequence length="335" mass="40501">MIDDEQIILKYIDNNSIKKNCQYWNHIDTEDQLYLKDKFKHIENIKLSECLYMILHHLDNRPLCPICNKEIKLERFSLGYKTFCSNNCKYSDKGKQFILEKQKNTCLKKYGVDNPMKDLSIKEKSISNCKLSNQKNYNVDYNLQRKEIRNKIRNTIKIKTGYEYAFLNKDKVLKTLHNKYGSNINNVFQLDDIKNKSNKTKERNNTFNTSKYEDIAYNILIEHYNNVIRQYKSEEYPFNCDFYIEDKNTYIEINASWTHGKHPFNENDLDDINLFNKWMNKSDYYKNAAYNWRYRDVNKRNIAINNKLNYYEIFPININDMKIKLEKIIRKIDNL</sequence>
<dbReference type="InterPro" id="IPR055910">
    <property type="entry name" value="DUF7487"/>
</dbReference>
<keyword evidence="2" id="KW-0378">Hydrolase</keyword>
<reference evidence="2 3" key="1">
    <citation type="submission" date="2023-11" db="EMBL/GenBank/DDBJ databases">
        <authorList>
            <person name="Cook R."/>
            <person name="Crisci M."/>
            <person name="Pye H."/>
            <person name="Adriaenssens E."/>
            <person name="Santini J."/>
        </authorList>
    </citation>
    <scope>NUCLEOTIDE SEQUENCE [LARGE SCALE GENOMIC DNA]</scope>
    <source>
        <strain evidence="2">Lak_Megaphage_RVC_AP3_GC26</strain>
    </source>
</reference>
<feature type="domain" description="DUF7487" evidence="1">
    <location>
        <begin position="97"/>
        <end position="262"/>
    </location>
</feature>
<evidence type="ECO:0000259" key="1">
    <source>
        <dbReference type="Pfam" id="PF24308"/>
    </source>
</evidence>
<dbReference type="Proteomes" id="UP001348805">
    <property type="component" value="Segment"/>
</dbReference>
<dbReference type="Pfam" id="PF24308">
    <property type="entry name" value="DUF7487"/>
    <property type="match status" value="1"/>
</dbReference>
<keyword evidence="3" id="KW-1185">Reference proteome</keyword>
<organism evidence="2 3">
    <name type="scientific">phage Lak_Megaphage_RVC_AP3_GC26</name>
    <dbReference type="NCBI Taxonomy" id="3109225"/>
    <lineage>
        <taxon>Viruses</taxon>
        <taxon>Duplodnaviria</taxon>
        <taxon>Heunggongvirae</taxon>
        <taxon>Uroviricota</taxon>
        <taxon>Caudoviricetes</taxon>
        <taxon>Caudoviricetes code 15 clade</taxon>
    </lineage>
</organism>